<gene>
    <name evidence="1" type="ORF">SVIM_LOCUS427766</name>
</gene>
<organism evidence="1">
    <name type="scientific">Salix viminalis</name>
    <name type="common">Common osier</name>
    <name type="synonym">Basket willow</name>
    <dbReference type="NCBI Taxonomy" id="40686"/>
    <lineage>
        <taxon>Eukaryota</taxon>
        <taxon>Viridiplantae</taxon>
        <taxon>Streptophyta</taxon>
        <taxon>Embryophyta</taxon>
        <taxon>Tracheophyta</taxon>
        <taxon>Spermatophyta</taxon>
        <taxon>Magnoliopsida</taxon>
        <taxon>eudicotyledons</taxon>
        <taxon>Gunneridae</taxon>
        <taxon>Pentapetalae</taxon>
        <taxon>rosids</taxon>
        <taxon>fabids</taxon>
        <taxon>Malpighiales</taxon>
        <taxon>Salicaceae</taxon>
        <taxon>Saliceae</taxon>
        <taxon>Salix</taxon>
    </lineage>
</organism>
<dbReference type="EMBL" id="CAADRP010001991">
    <property type="protein sequence ID" value="VFU58473.1"/>
    <property type="molecule type" value="Genomic_DNA"/>
</dbReference>
<accession>A0A6N2MXL8</accession>
<protein>
    <submittedName>
        <fullName evidence="1">Uncharacterized protein</fullName>
    </submittedName>
</protein>
<dbReference type="AlphaFoldDB" id="A0A6N2MXL8"/>
<reference evidence="1" key="1">
    <citation type="submission" date="2019-03" db="EMBL/GenBank/DDBJ databases">
        <authorList>
            <person name="Mank J."/>
            <person name="Almeida P."/>
        </authorList>
    </citation>
    <scope>NUCLEOTIDE SEQUENCE</scope>
    <source>
        <strain evidence="1">78183</strain>
    </source>
</reference>
<proteinExistence type="predicted"/>
<name>A0A6N2MXL8_SALVM</name>
<sequence>MTTPNGVRLFDSDKGREKCWKTKPLSFSNNTPSFNLIKTRSLNFQFGYLHGLFFLEYTNPYQQNQSLWRLNMNESQKDVINASFLVIFTLL</sequence>
<evidence type="ECO:0000313" key="1">
    <source>
        <dbReference type="EMBL" id="VFU58473.1"/>
    </source>
</evidence>